<reference evidence="3" key="1">
    <citation type="submission" date="2020-10" db="EMBL/GenBank/DDBJ databases">
        <authorList>
            <person name="Gilroy R."/>
        </authorList>
    </citation>
    <scope>NUCLEOTIDE SEQUENCE</scope>
    <source>
        <strain evidence="3">USAMLcec3-3695</strain>
    </source>
</reference>
<evidence type="ECO:0000313" key="3">
    <source>
        <dbReference type="EMBL" id="HIU57311.1"/>
    </source>
</evidence>
<dbReference type="InterPro" id="IPR028994">
    <property type="entry name" value="Integrin_alpha_N"/>
</dbReference>
<dbReference type="Gene3D" id="2.130.10.10">
    <property type="entry name" value="YVTN repeat-like/Quinoprotein amine dehydrogenase"/>
    <property type="match status" value="1"/>
</dbReference>
<reference evidence="3" key="2">
    <citation type="journal article" date="2021" name="PeerJ">
        <title>Extensive microbial diversity within the chicken gut microbiome revealed by metagenomics and culture.</title>
        <authorList>
            <person name="Gilroy R."/>
            <person name="Ravi A."/>
            <person name="Getino M."/>
            <person name="Pursley I."/>
            <person name="Horton D.L."/>
            <person name="Alikhan N.F."/>
            <person name="Baker D."/>
            <person name="Gharbi K."/>
            <person name="Hall N."/>
            <person name="Watson M."/>
            <person name="Adriaenssens E.M."/>
            <person name="Foster-Nyarko E."/>
            <person name="Jarju S."/>
            <person name="Secka A."/>
            <person name="Antonio M."/>
            <person name="Oren A."/>
            <person name="Chaudhuri R.R."/>
            <person name="La Ragione R."/>
            <person name="Hildebrand F."/>
            <person name="Pallen M.J."/>
        </authorList>
    </citation>
    <scope>NUCLEOTIDE SEQUENCE</scope>
    <source>
        <strain evidence="3">USAMLcec3-3695</strain>
    </source>
</reference>
<dbReference type="AlphaFoldDB" id="A0A9D1MBR5"/>
<dbReference type="PANTHER" id="PTHR43118">
    <property type="entry name" value="RHAMNOGALACTURONAN LYASE (EUROFUNG)"/>
    <property type="match status" value="1"/>
</dbReference>
<evidence type="ECO:0000256" key="1">
    <source>
        <dbReference type="ARBA" id="ARBA00022737"/>
    </source>
</evidence>
<dbReference type="PROSITE" id="PS51272">
    <property type="entry name" value="SLH"/>
    <property type="match status" value="1"/>
</dbReference>
<accession>A0A9D1MBR5</accession>
<name>A0A9D1MBR5_9FIRM</name>
<proteinExistence type="predicted"/>
<protein>
    <recommendedName>
        <fullName evidence="2">SLH domain-containing protein</fullName>
    </recommendedName>
</protein>
<dbReference type="InterPro" id="IPR015943">
    <property type="entry name" value="WD40/YVTN_repeat-like_dom_sf"/>
</dbReference>
<dbReference type="SUPFAM" id="SSF69318">
    <property type="entry name" value="Integrin alpha N-terminal domain"/>
    <property type="match status" value="1"/>
</dbReference>
<evidence type="ECO:0000259" key="2">
    <source>
        <dbReference type="PROSITE" id="PS51272"/>
    </source>
</evidence>
<dbReference type="EMBL" id="DVNB01000059">
    <property type="protein sequence ID" value="HIU57311.1"/>
    <property type="molecule type" value="Genomic_DNA"/>
</dbReference>
<sequence length="540" mass="60144">METHLLKRIDTSMCGKGCRMWLGDINGDGRMEIVMVQPDGGFDDRFYPHSVQCATAFDLEGEMLWRIGEPDPEVNGSGSDIPAQIYDIDNDGNNEFICCMKDGLYIFNGKTGKLKSKHPLPDENAHDCIVIADLEGTGHPQNIILKNRYHKLWALDTNFKVMWTFEGNIGHYPWPYDLDGDGRDELIAGYNVLNGKGEVLWTIDMEDHADCIWVADLDQDPSDGPNVIVGGADSTAYTWDGKLIWRYTETVESQNLAPGNFIPENKGTEIGGLDRIVRTGENGKDGVFLINYKAETLFKEDRKVPGWSSIATTIHNFDGTGRDHLLVYKRSGLPAGIFDGHMDPVFEFPFEGQVMWTDLIGDGQPQVLIYNDEKIEIYSAREIDLTKPAVPYTRPQPKRLYNWTRYWGSEMAPEQYAVNYITGDFTTNDILPWAERCAESGEETPVTRADFIVLLVNGLGLRAYGKNVFSDVLERDYFCAAAKTAAKLGIAEGDKLRPNDVITAQEAAGMVKKACGRELDCGSGELTKKAAAGIMCALLK</sequence>
<dbReference type="PANTHER" id="PTHR43118:SF1">
    <property type="entry name" value="RHAMNOGALACTURONAN LYASE (EUROFUNG)"/>
    <property type="match status" value="1"/>
</dbReference>
<comment type="caution">
    <text evidence="3">The sequence shown here is derived from an EMBL/GenBank/DDBJ whole genome shotgun (WGS) entry which is preliminary data.</text>
</comment>
<dbReference type="Proteomes" id="UP000824109">
    <property type="component" value="Unassembled WGS sequence"/>
</dbReference>
<dbReference type="InterPro" id="IPR034641">
    <property type="entry name" value="RGL11"/>
</dbReference>
<feature type="domain" description="SLH" evidence="2">
    <location>
        <begin position="465"/>
        <end position="525"/>
    </location>
</feature>
<gene>
    <name evidence="3" type="ORF">IAA61_05810</name>
</gene>
<organism evidence="3 4">
    <name type="scientific">Candidatus Ornithomonoglobus merdipullorum</name>
    <dbReference type="NCBI Taxonomy" id="2840895"/>
    <lineage>
        <taxon>Bacteria</taxon>
        <taxon>Bacillati</taxon>
        <taxon>Bacillota</taxon>
        <taxon>Clostridia</taxon>
        <taxon>Candidatus Ornithomonoglobus</taxon>
    </lineage>
</organism>
<evidence type="ECO:0000313" key="4">
    <source>
        <dbReference type="Proteomes" id="UP000824109"/>
    </source>
</evidence>
<keyword evidence="1" id="KW-0677">Repeat</keyword>
<dbReference type="InterPro" id="IPR001119">
    <property type="entry name" value="SLH_dom"/>
</dbReference>